<comment type="catalytic activity">
    <reaction evidence="7">
        <text>[protein]-L-isoaspartate + S-adenosyl-L-methionine = [protein]-L-isoaspartate alpha-methyl ester + S-adenosyl-L-homocysteine</text>
        <dbReference type="Rhea" id="RHEA:12705"/>
        <dbReference type="Rhea" id="RHEA-COMP:12143"/>
        <dbReference type="Rhea" id="RHEA-COMP:12144"/>
        <dbReference type="ChEBI" id="CHEBI:57856"/>
        <dbReference type="ChEBI" id="CHEBI:59789"/>
        <dbReference type="ChEBI" id="CHEBI:90596"/>
        <dbReference type="ChEBI" id="CHEBI:90598"/>
        <dbReference type="EC" id="2.1.1.77"/>
    </reaction>
</comment>
<keyword evidence="3 7" id="KW-0963">Cytoplasm</keyword>
<organism evidence="8 9">
    <name type="scientific">Candidatus Phycorickettsia trachydisci</name>
    <dbReference type="NCBI Taxonomy" id="2115978"/>
    <lineage>
        <taxon>Bacteria</taxon>
        <taxon>Pseudomonadati</taxon>
        <taxon>Pseudomonadota</taxon>
        <taxon>Alphaproteobacteria</taxon>
        <taxon>Rickettsiales</taxon>
        <taxon>Rickettsiaceae</taxon>
        <taxon>Candidatus Phycorickettsia</taxon>
    </lineage>
</organism>
<dbReference type="GO" id="GO:0004719">
    <property type="term" value="F:protein-L-isoaspartate (D-aspartate) O-methyltransferase activity"/>
    <property type="evidence" value="ECO:0007669"/>
    <property type="project" value="UniProtKB-UniRule"/>
</dbReference>
<keyword evidence="4 7" id="KW-0489">Methyltransferase</keyword>
<dbReference type="InterPro" id="IPR000682">
    <property type="entry name" value="PCMT"/>
</dbReference>
<dbReference type="HAMAP" id="MF_00090">
    <property type="entry name" value="PIMT"/>
    <property type="match status" value="1"/>
</dbReference>
<evidence type="ECO:0000256" key="1">
    <source>
        <dbReference type="ARBA" id="ARBA00004496"/>
    </source>
</evidence>
<evidence type="ECO:0000256" key="3">
    <source>
        <dbReference type="ARBA" id="ARBA00022490"/>
    </source>
</evidence>
<accession>A0A2P1P8A1</accession>
<dbReference type="GO" id="GO:0032259">
    <property type="term" value="P:methylation"/>
    <property type="evidence" value="ECO:0007669"/>
    <property type="project" value="UniProtKB-KW"/>
</dbReference>
<dbReference type="Proteomes" id="UP000241762">
    <property type="component" value="Chromosome"/>
</dbReference>
<comment type="subcellular location">
    <subcellularLocation>
        <location evidence="1 7">Cytoplasm</location>
    </subcellularLocation>
</comment>
<keyword evidence="5 7" id="KW-0808">Transferase</keyword>
<dbReference type="SUPFAM" id="SSF53335">
    <property type="entry name" value="S-adenosyl-L-methionine-dependent methyltransferases"/>
    <property type="match status" value="1"/>
</dbReference>
<evidence type="ECO:0000256" key="7">
    <source>
        <dbReference type="HAMAP-Rule" id="MF_00090"/>
    </source>
</evidence>
<reference evidence="8 9" key="1">
    <citation type="submission" date="2018-03" db="EMBL/GenBank/DDBJ databases">
        <title>A gene transfer event suggests a long-term partnership between eustigmatophyte algae and a novel lineage of endosymbiotic bacteria.</title>
        <authorList>
            <person name="Yurchenko T."/>
            <person name="Sevcikova T."/>
            <person name="Pribyl P."/>
            <person name="El Karkouri K."/>
            <person name="Klimes V."/>
            <person name="Amaral R."/>
            <person name="Zbrankova V."/>
            <person name="Kim E."/>
            <person name="Raoult D."/>
            <person name="Santos L.M.A."/>
            <person name="Elias M."/>
        </authorList>
    </citation>
    <scope>NUCLEOTIDE SEQUENCE [LARGE SCALE GENOMIC DNA]</scope>
    <source>
        <strain evidence="8">CCALA 838</strain>
    </source>
</reference>
<dbReference type="EMBL" id="CP027845">
    <property type="protein sequence ID" value="AVP87475.1"/>
    <property type="molecule type" value="Genomic_DNA"/>
</dbReference>
<dbReference type="PANTHER" id="PTHR11579">
    <property type="entry name" value="PROTEIN-L-ISOASPARTATE O-METHYLTRANSFERASE"/>
    <property type="match status" value="1"/>
</dbReference>
<evidence type="ECO:0000256" key="6">
    <source>
        <dbReference type="ARBA" id="ARBA00022691"/>
    </source>
</evidence>
<dbReference type="NCBIfam" id="NF001453">
    <property type="entry name" value="PRK00312.1"/>
    <property type="match status" value="1"/>
</dbReference>
<feature type="active site" evidence="7">
    <location>
        <position position="59"/>
    </location>
</feature>
<dbReference type="FunFam" id="3.40.50.150:FF:000010">
    <property type="entry name" value="Protein-L-isoaspartate O-methyltransferase"/>
    <property type="match status" value="1"/>
</dbReference>
<dbReference type="KEGG" id="ptc:phytr_5290"/>
<dbReference type="EC" id="2.1.1.77" evidence="7"/>
<comment type="similarity">
    <text evidence="2 7">Belongs to the methyltransferase superfamily. L-isoaspartyl/D-aspartyl protein methyltransferase family.</text>
</comment>
<evidence type="ECO:0000256" key="2">
    <source>
        <dbReference type="ARBA" id="ARBA00005369"/>
    </source>
</evidence>
<evidence type="ECO:0000256" key="4">
    <source>
        <dbReference type="ARBA" id="ARBA00022603"/>
    </source>
</evidence>
<dbReference type="AlphaFoldDB" id="A0A2P1P8A1"/>
<dbReference type="CDD" id="cd02440">
    <property type="entry name" value="AdoMet_MTases"/>
    <property type="match status" value="1"/>
</dbReference>
<protein>
    <recommendedName>
        <fullName evidence="7">Protein-L-isoaspartate O-methyltransferase</fullName>
        <ecNumber evidence="7">2.1.1.77</ecNumber>
    </recommendedName>
    <alternativeName>
        <fullName evidence="7">L-isoaspartyl protein carboxyl methyltransferase</fullName>
    </alternativeName>
    <alternativeName>
        <fullName evidence="7">Protein L-isoaspartyl methyltransferase</fullName>
    </alternativeName>
    <alternativeName>
        <fullName evidence="7">Protein-beta-aspartate methyltransferase</fullName>
        <shortName evidence="7">PIMT</shortName>
    </alternativeName>
</protein>
<dbReference type="GO" id="GO:0030091">
    <property type="term" value="P:protein repair"/>
    <property type="evidence" value="ECO:0007669"/>
    <property type="project" value="UniProtKB-UniRule"/>
</dbReference>
<name>A0A2P1P8A1_9RICK</name>
<dbReference type="RefSeq" id="WP_106874337.1">
    <property type="nucleotide sequence ID" value="NZ_CP027845.1"/>
</dbReference>
<evidence type="ECO:0000313" key="8">
    <source>
        <dbReference type="EMBL" id="AVP87475.1"/>
    </source>
</evidence>
<dbReference type="OrthoDB" id="9798496at2"/>
<dbReference type="NCBIfam" id="TIGR00080">
    <property type="entry name" value="pimt"/>
    <property type="match status" value="1"/>
</dbReference>
<evidence type="ECO:0000313" key="9">
    <source>
        <dbReference type="Proteomes" id="UP000241762"/>
    </source>
</evidence>
<gene>
    <name evidence="7" type="primary">pcm</name>
    <name evidence="8" type="ORF">phytr_5290</name>
</gene>
<comment type="function">
    <text evidence="7">Catalyzes the methyl esterification of L-isoaspartyl residues in peptides and proteins that result from spontaneous decomposition of normal L-aspartyl and L-asparaginyl residues. It plays a role in the repair and/or degradation of damaged proteins.</text>
</comment>
<proteinExistence type="inferred from homology"/>
<dbReference type="PANTHER" id="PTHR11579:SF0">
    <property type="entry name" value="PROTEIN-L-ISOASPARTATE(D-ASPARTATE) O-METHYLTRANSFERASE"/>
    <property type="match status" value="1"/>
</dbReference>
<keyword evidence="9" id="KW-1185">Reference proteome</keyword>
<keyword evidence="6 7" id="KW-0949">S-adenosyl-L-methionine</keyword>
<dbReference type="InterPro" id="IPR029063">
    <property type="entry name" value="SAM-dependent_MTases_sf"/>
</dbReference>
<dbReference type="Gene3D" id="3.40.50.150">
    <property type="entry name" value="Vaccinia Virus protein VP39"/>
    <property type="match status" value="1"/>
</dbReference>
<sequence length="205" mass="22986">MYEILRASMVKLLKDYGISDPLVLGAMHKILRHLFVLEEYKSRAYEDSALPISCGQTISQPYIVALMTEKADLNENLKILEIGTGSGYQAAILGEICKEVYSLEAIEQLANSAKTLLNKLGYKNVYVKYDDSLLGWMTKSPFDRIIVTAAANEVPQILFKQLSVGGHILIPLEVQYGKQILVKLTKTLEKYRIEKICDVAFVPLV</sequence>
<evidence type="ECO:0000256" key="5">
    <source>
        <dbReference type="ARBA" id="ARBA00022679"/>
    </source>
</evidence>
<dbReference type="Pfam" id="PF01135">
    <property type="entry name" value="PCMT"/>
    <property type="match status" value="1"/>
</dbReference>
<dbReference type="GO" id="GO:0005737">
    <property type="term" value="C:cytoplasm"/>
    <property type="evidence" value="ECO:0007669"/>
    <property type="project" value="UniProtKB-SubCell"/>
</dbReference>